<evidence type="ECO:0000256" key="7">
    <source>
        <dbReference type="ARBA" id="ARBA00022801"/>
    </source>
</evidence>
<keyword evidence="7 14" id="KW-0378">Hydrolase</keyword>
<evidence type="ECO:0000313" key="15">
    <source>
        <dbReference type="EMBL" id="MCA9307964.1"/>
    </source>
</evidence>
<feature type="transmembrane region" description="Helical" evidence="14">
    <location>
        <begin position="119"/>
        <end position="136"/>
    </location>
</feature>
<evidence type="ECO:0000256" key="12">
    <source>
        <dbReference type="ARBA" id="ARBA00032932"/>
    </source>
</evidence>
<comment type="caution">
    <text evidence="15">The sequence shown here is derived from an EMBL/GenBank/DDBJ whole genome shotgun (WGS) entry which is preliminary data.</text>
</comment>
<dbReference type="EC" id="3.6.1.27" evidence="3 14"/>
<keyword evidence="5 14" id="KW-1003">Cell membrane</keyword>
<evidence type="ECO:0000256" key="9">
    <source>
        <dbReference type="ARBA" id="ARBA00023136"/>
    </source>
</evidence>
<evidence type="ECO:0000313" key="16">
    <source>
        <dbReference type="Proteomes" id="UP000740557"/>
    </source>
</evidence>
<name>A0A955EAL0_UNCKA</name>
<evidence type="ECO:0000256" key="5">
    <source>
        <dbReference type="ARBA" id="ARBA00022475"/>
    </source>
</evidence>
<keyword evidence="10 14" id="KW-0046">Antibiotic resistance</keyword>
<keyword evidence="14" id="KW-0573">Peptidoglycan synthesis</keyword>
<dbReference type="GO" id="GO:0046677">
    <property type="term" value="P:response to antibiotic"/>
    <property type="evidence" value="ECO:0007669"/>
    <property type="project" value="UniProtKB-UniRule"/>
</dbReference>
<feature type="transmembrane region" description="Helical" evidence="14">
    <location>
        <begin position="90"/>
        <end position="107"/>
    </location>
</feature>
<evidence type="ECO:0000256" key="10">
    <source>
        <dbReference type="ARBA" id="ARBA00023251"/>
    </source>
</evidence>
<dbReference type="Pfam" id="PF02673">
    <property type="entry name" value="BacA"/>
    <property type="match status" value="1"/>
</dbReference>
<dbReference type="PANTHER" id="PTHR30622:SF4">
    <property type="entry name" value="UNDECAPRENYL-DIPHOSPHATASE"/>
    <property type="match status" value="1"/>
</dbReference>
<dbReference type="AlphaFoldDB" id="A0A955EAL0"/>
<evidence type="ECO:0000256" key="2">
    <source>
        <dbReference type="ARBA" id="ARBA00010621"/>
    </source>
</evidence>
<reference evidence="15" key="2">
    <citation type="journal article" date="2021" name="Microbiome">
        <title>Successional dynamics and alternative stable states in a saline activated sludge microbial community over 9 years.</title>
        <authorList>
            <person name="Wang Y."/>
            <person name="Ye J."/>
            <person name="Ju F."/>
            <person name="Liu L."/>
            <person name="Boyd J.A."/>
            <person name="Deng Y."/>
            <person name="Parks D.H."/>
            <person name="Jiang X."/>
            <person name="Yin X."/>
            <person name="Woodcroft B.J."/>
            <person name="Tyson G.W."/>
            <person name="Hugenholtz P."/>
            <person name="Polz M.F."/>
            <person name="Zhang T."/>
        </authorList>
    </citation>
    <scope>NUCLEOTIDE SEQUENCE</scope>
    <source>
        <strain evidence="15">HKST-UBA79</strain>
    </source>
</reference>
<dbReference type="GO" id="GO:0005886">
    <property type="term" value="C:plasma membrane"/>
    <property type="evidence" value="ECO:0007669"/>
    <property type="project" value="UniProtKB-SubCell"/>
</dbReference>
<dbReference type="GO" id="GO:0071555">
    <property type="term" value="P:cell wall organization"/>
    <property type="evidence" value="ECO:0007669"/>
    <property type="project" value="UniProtKB-KW"/>
</dbReference>
<dbReference type="NCBIfam" id="TIGR00753">
    <property type="entry name" value="undec_PP_bacA"/>
    <property type="match status" value="1"/>
</dbReference>
<comment type="catalytic activity">
    <reaction evidence="13 14">
        <text>di-trans,octa-cis-undecaprenyl diphosphate + H2O = di-trans,octa-cis-undecaprenyl phosphate + phosphate + H(+)</text>
        <dbReference type="Rhea" id="RHEA:28094"/>
        <dbReference type="ChEBI" id="CHEBI:15377"/>
        <dbReference type="ChEBI" id="CHEBI:15378"/>
        <dbReference type="ChEBI" id="CHEBI:43474"/>
        <dbReference type="ChEBI" id="CHEBI:58405"/>
        <dbReference type="ChEBI" id="CHEBI:60392"/>
        <dbReference type="EC" id="3.6.1.27"/>
    </reaction>
</comment>
<feature type="transmembrane region" description="Helical" evidence="14">
    <location>
        <begin position="253"/>
        <end position="271"/>
    </location>
</feature>
<evidence type="ECO:0000256" key="6">
    <source>
        <dbReference type="ARBA" id="ARBA00022692"/>
    </source>
</evidence>
<evidence type="ECO:0000256" key="13">
    <source>
        <dbReference type="ARBA" id="ARBA00047594"/>
    </source>
</evidence>
<keyword evidence="6 14" id="KW-0812">Transmembrane</keyword>
<keyword evidence="9 14" id="KW-0472">Membrane</keyword>
<keyword evidence="14" id="KW-0133">Cell shape</keyword>
<gene>
    <name evidence="14 15" type="primary">uppP</name>
    <name evidence="15" type="ORF">KC980_00460</name>
</gene>
<comment type="similarity">
    <text evidence="2 14">Belongs to the UppP family.</text>
</comment>
<comment type="function">
    <text evidence="14">Catalyzes the dephosphorylation of undecaprenyl diphosphate (UPP). Confers resistance to bacitracin.</text>
</comment>
<evidence type="ECO:0000256" key="3">
    <source>
        <dbReference type="ARBA" id="ARBA00012374"/>
    </source>
</evidence>
<evidence type="ECO:0000256" key="11">
    <source>
        <dbReference type="ARBA" id="ARBA00032707"/>
    </source>
</evidence>
<dbReference type="InterPro" id="IPR003824">
    <property type="entry name" value="UppP"/>
</dbReference>
<dbReference type="EMBL" id="JAGQNX010000011">
    <property type="protein sequence ID" value="MCA9307964.1"/>
    <property type="molecule type" value="Genomic_DNA"/>
</dbReference>
<evidence type="ECO:0000256" key="8">
    <source>
        <dbReference type="ARBA" id="ARBA00022989"/>
    </source>
</evidence>
<dbReference type="HAMAP" id="MF_01006">
    <property type="entry name" value="Undec_diphosphatase"/>
    <property type="match status" value="1"/>
</dbReference>
<dbReference type="GO" id="GO:0009252">
    <property type="term" value="P:peptidoglycan biosynthetic process"/>
    <property type="evidence" value="ECO:0007669"/>
    <property type="project" value="UniProtKB-KW"/>
</dbReference>
<dbReference type="Proteomes" id="UP000740557">
    <property type="component" value="Unassembled WGS sequence"/>
</dbReference>
<dbReference type="GO" id="GO:0050380">
    <property type="term" value="F:undecaprenyl-diphosphatase activity"/>
    <property type="evidence" value="ECO:0007669"/>
    <property type="project" value="UniProtKB-UniRule"/>
</dbReference>
<evidence type="ECO:0000256" key="14">
    <source>
        <dbReference type="HAMAP-Rule" id="MF_01006"/>
    </source>
</evidence>
<proteinExistence type="inferred from homology"/>
<feature type="transmembrane region" description="Helical" evidence="14">
    <location>
        <begin position="6"/>
        <end position="29"/>
    </location>
</feature>
<keyword evidence="14" id="KW-0961">Cell wall biogenesis/degradation</keyword>
<organism evidence="15 16">
    <name type="scientific">candidate division WWE3 bacterium</name>
    <dbReference type="NCBI Taxonomy" id="2053526"/>
    <lineage>
        <taxon>Bacteria</taxon>
        <taxon>Katanobacteria</taxon>
    </lineage>
</organism>
<feature type="transmembrane region" description="Helical" evidence="14">
    <location>
        <begin position="220"/>
        <end position="241"/>
    </location>
</feature>
<feature type="transmembrane region" description="Helical" evidence="14">
    <location>
        <begin position="188"/>
        <end position="208"/>
    </location>
</feature>
<dbReference type="GO" id="GO:0008360">
    <property type="term" value="P:regulation of cell shape"/>
    <property type="evidence" value="ECO:0007669"/>
    <property type="project" value="UniProtKB-KW"/>
</dbReference>
<protein>
    <recommendedName>
        <fullName evidence="4 14">Undecaprenyl-diphosphatase</fullName>
        <ecNumber evidence="3 14">3.6.1.27</ecNumber>
    </recommendedName>
    <alternativeName>
        <fullName evidence="12 14">Bacitracin resistance protein</fullName>
    </alternativeName>
    <alternativeName>
        <fullName evidence="11 14">Undecaprenyl pyrophosphate phosphatase</fullName>
    </alternativeName>
</protein>
<dbReference type="PANTHER" id="PTHR30622">
    <property type="entry name" value="UNDECAPRENYL-DIPHOSPHATASE"/>
    <property type="match status" value="1"/>
</dbReference>
<comment type="miscellaneous">
    <text evidence="14">Bacitracin is thought to be involved in the inhibition of peptidoglycan synthesis by sequestering undecaprenyl diphosphate, thereby reducing the pool of lipid carrier available.</text>
</comment>
<accession>A0A955EAL0</accession>
<comment type="subcellular location">
    <subcellularLocation>
        <location evidence="1 14">Cell membrane</location>
        <topology evidence="1 14">Multi-pass membrane protein</topology>
    </subcellularLocation>
</comment>
<evidence type="ECO:0000256" key="1">
    <source>
        <dbReference type="ARBA" id="ARBA00004651"/>
    </source>
</evidence>
<keyword evidence="8 14" id="KW-1133">Transmembrane helix</keyword>
<sequence length="272" mass="29949">MDIFQALVLGITQGLTEFLPISSTGHLILVSEFMHWPIQPLVFDAFLHLGTLLAVFAYFRKDVARIILHTIDDLIKNQRVFSQWHEYTKLGFYILLGTIPALLLGLMFGDTIEANFREVFYVLIFLALGTGVMYYADTFYSANNGALSFSKSLLVGFFQALALLPGFSRSGATISGGLFVGLSRENSARFAFLLSLPIIFGAGVFKLIASVSELSTISPVVLLVGFVSSFVVGLICIRALLLFLKTKSLMGFIIYRGVLAVVLLGYIIYTIL</sequence>
<reference evidence="15" key="1">
    <citation type="submission" date="2020-04" db="EMBL/GenBank/DDBJ databases">
        <authorList>
            <person name="Zhang T."/>
        </authorList>
    </citation>
    <scope>NUCLEOTIDE SEQUENCE</scope>
    <source>
        <strain evidence="15">HKST-UBA79</strain>
    </source>
</reference>
<evidence type="ECO:0000256" key="4">
    <source>
        <dbReference type="ARBA" id="ARBA00021581"/>
    </source>
</evidence>